<dbReference type="GO" id="GO:0046559">
    <property type="term" value="F:alpha-glucuronidase activity"/>
    <property type="evidence" value="ECO:0007669"/>
    <property type="project" value="InterPro"/>
</dbReference>
<dbReference type="Pfam" id="PF07488">
    <property type="entry name" value="Glyco_hydro_67M"/>
    <property type="match status" value="1"/>
</dbReference>
<dbReference type="Proteomes" id="UP001209317">
    <property type="component" value="Unassembled WGS sequence"/>
</dbReference>
<protein>
    <recommendedName>
        <fullName evidence="7">Xylan alpha-1,2-glucuronidase</fullName>
        <ecNumber evidence="7">3.2.1.131</ecNumber>
    </recommendedName>
</protein>
<dbReference type="PANTHER" id="PTHR39207">
    <property type="entry name" value="ALPHA-GLUCURONIDASE A"/>
    <property type="match status" value="1"/>
</dbReference>
<keyword evidence="3 7" id="KW-0378">Hydrolase</keyword>
<dbReference type="SUPFAM" id="SSF51445">
    <property type="entry name" value="(Trans)glycosidases"/>
    <property type="match status" value="1"/>
</dbReference>
<comment type="subunit">
    <text evidence="7">Homodimer.</text>
</comment>
<organism evidence="12 13">
    <name type="scientific">Haoranjiania flava</name>
    <dbReference type="NCBI Taxonomy" id="1856322"/>
    <lineage>
        <taxon>Bacteria</taxon>
        <taxon>Pseudomonadati</taxon>
        <taxon>Bacteroidota</taxon>
        <taxon>Chitinophagia</taxon>
        <taxon>Chitinophagales</taxon>
        <taxon>Chitinophagaceae</taxon>
        <taxon>Haoranjiania</taxon>
    </lineage>
</organism>
<accession>A0AAE3IKX4</accession>
<evidence type="ECO:0000256" key="3">
    <source>
        <dbReference type="ARBA" id="ARBA00022801"/>
    </source>
</evidence>
<keyword evidence="5 7" id="KW-0326">Glycosidase</keyword>
<keyword evidence="8" id="KW-0732">Signal</keyword>
<evidence type="ECO:0000259" key="9">
    <source>
        <dbReference type="Pfam" id="PF03648"/>
    </source>
</evidence>
<comment type="catalytic activity">
    <reaction evidence="7">
        <text>Hydrolysis of (1-&gt;2)-alpha-D-(4-O-methyl)glucuronosyl links in the main chain of hardwood xylans.</text>
        <dbReference type="EC" id="3.2.1.131"/>
    </reaction>
</comment>
<evidence type="ECO:0000256" key="4">
    <source>
        <dbReference type="ARBA" id="ARBA00023277"/>
    </source>
</evidence>
<dbReference type="Pfam" id="PF07477">
    <property type="entry name" value="Glyco_hydro_67C"/>
    <property type="match status" value="1"/>
</dbReference>
<dbReference type="Gene3D" id="3.20.20.80">
    <property type="entry name" value="Glycosidases"/>
    <property type="match status" value="1"/>
</dbReference>
<name>A0AAE3IKX4_9BACT</name>
<evidence type="ECO:0000256" key="2">
    <source>
        <dbReference type="ARBA" id="ARBA00022651"/>
    </source>
</evidence>
<dbReference type="Gene3D" id="3.90.1330.10">
    <property type="entry name" value="Alpha-glucuronidase, C-terminal domain"/>
    <property type="match status" value="1"/>
</dbReference>
<dbReference type="PANTHER" id="PTHR39207:SF1">
    <property type="entry name" value="ALPHA-GLUCURONIDASE A"/>
    <property type="match status" value="1"/>
</dbReference>
<proteinExistence type="inferred from homology"/>
<evidence type="ECO:0000256" key="8">
    <source>
        <dbReference type="SAM" id="SignalP"/>
    </source>
</evidence>
<dbReference type="InterPro" id="IPR029018">
    <property type="entry name" value="Hex-like_dom2"/>
</dbReference>
<dbReference type="GO" id="GO:0045493">
    <property type="term" value="P:xylan catabolic process"/>
    <property type="evidence" value="ECO:0007669"/>
    <property type="project" value="UniProtKB-KW"/>
</dbReference>
<keyword evidence="4 7" id="KW-0119">Carbohydrate metabolism</keyword>
<evidence type="ECO:0000259" key="10">
    <source>
        <dbReference type="Pfam" id="PF07477"/>
    </source>
</evidence>
<gene>
    <name evidence="12" type="ORF">OD355_03930</name>
</gene>
<evidence type="ECO:0000259" key="11">
    <source>
        <dbReference type="Pfam" id="PF07488"/>
    </source>
</evidence>
<keyword evidence="2 7" id="KW-0858">Xylan degradation</keyword>
<reference evidence="12" key="1">
    <citation type="submission" date="2022-10" db="EMBL/GenBank/DDBJ databases">
        <authorList>
            <person name="Kim H.S."/>
            <person name="Kim J.-S."/>
            <person name="Suh M.K."/>
            <person name="Eom M.K."/>
            <person name="Lee J.-S."/>
        </authorList>
    </citation>
    <scope>NUCLEOTIDE SEQUENCE</scope>
    <source>
        <strain evidence="12">LIP-5</strain>
    </source>
</reference>
<feature type="domain" description="Glycosyl hydrolase family 67 catalytic" evidence="11">
    <location>
        <begin position="152"/>
        <end position="480"/>
    </location>
</feature>
<feature type="domain" description="Glycosyl hydrolase family 67 C-terminal" evidence="10">
    <location>
        <begin position="481"/>
        <end position="688"/>
    </location>
</feature>
<keyword evidence="13" id="KW-1185">Reference proteome</keyword>
<dbReference type="AlphaFoldDB" id="A0AAE3IKX4"/>
<evidence type="ECO:0000313" key="13">
    <source>
        <dbReference type="Proteomes" id="UP001209317"/>
    </source>
</evidence>
<feature type="chain" id="PRO_5041960991" description="Xylan alpha-1,2-glucuronidase" evidence="8">
    <location>
        <begin position="21"/>
        <end position="691"/>
    </location>
</feature>
<dbReference type="GO" id="GO:0033939">
    <property type="term" value="F:xylan alpha-1,2-glucuronosidase activity"/>
    <property type="evidence" value="ECO:0007669"/>
    <property type="project" value="UniProtKB-EC"/>
</dbReference>
<dbReference type="RefSeq" id="WP_263037151.1">
    <property type="nucleotide sequence ID" value="NZ_JAOTPL010000004.1"/>
</dbReference>
<evidence type="ECO:0000256" key="1">
    <source>
        <dbReference type="ARBA" id="ARBA00008833"/>
    </source>
</evidence>
<dbReference type="GO" id="GO:0005576">
    <property type="term" value="C:extracellular region"/>
    <property type="evidence" value="ECO:0007669"/>
    <property type="project" value="InterPro"/>
</dbReference>
<keyword evidence="6 7" id="KW-0624">Polysaccharide degradation</keyword>
<evidence type="ECO:0000256" key="7">
    <source>
        <dbReference type="RuleBase" id="RU361198"/>
    </source>
</evidence>
<dbReference type="InterPro" id="IPR017853">
    <property type="entry name" value="GH"/>
</dbReference>
<comment type="caution">
    <text evidence="12">The sequence shown here is derived from an EMBL/GenBank/DDBJ whole genome shotgun (WGS) entry which is preliminary data.</text>
</comment>
<evidence type="ECO:0000256" key="6">
    <source>
        <dbReference type="ARBA" id="ARBA00023326"/>
    </source>
</evidence>
<dbReference type="InterPro" id="IPR005154">
    <property type="entry name" value="Glyco_hydro_67_aGlcAse_N"/>
</dbReference>
<evidence type="ECO:0000256" key="5">
    <source>
        <dbReference type="ARBA" id="ARBA00023295"/>
    </source>
</evidence>
<dbReference type="EMBL" id="JAOTPL010000004">
    <property type="protein sequence ID" value="MCU7693663.1"/>
    <property type="molecule type" value="Genomic_DNA"/>
</dbReference>
<dbReference type="SUPFAM" id="SSF55545">
    <property type="entry name" value="beta-N-acetylhexosaminidase-like domain"/>
    <property type="match status" value="1"/>
</dbReference>
<dbReference type="InterPro" id="IPR011100">
    <property type="entry name" value="Glyco_hydro_67_cat"/>
</dbReference>
<dbReference type="InterPro" id="IPR011099">
    <property type="entry name" value="Glyco_hydro_67_C"/>
</dbReference>
<dbReference type="InterPro" id="IPR037054">
    <property type="entry name" value="A-glucoronidase_C_sf"/>
</dbReference>
<sequence>MIIKNLRQILFLTAMLFMGAGTIARQKTPTNENGYKLWLRYAPVAGKKIQEHEETLSNIFISSHVSTAGVIAEELKKGLSGMLGITPAIHQSKKDRSYLRIVKQPGSEHLKNLGKEGYTIKTIQQKNNKIIFIKSAGDAGLVYGTFHLLRLIQTQQPLHNIHITEKPQIIFRMLNHWDNLDGSVERGYSGASIFTWNDLTKDNLQRIKDYARANASIGINAVVLNNVNADPRILRNDYLQKIARVADVLRPYNIRIFLSANYASPLPPSSTPDVIKKQGGIGNLATADPLNEQVQQWWKQKVDEIYRLIPDFGGFLVKANSEGMPGPQDYGRSHVEGANMLARILQPHNGILIWRAFVYAHNNKEPDRVKQSYAEFQPLDGQFDQNVILQVKNGPLDFQPLEPPHPLFGALEKTNLFAELQITQEYLGHSTYLVYLAPMWKDFLNFENHQQKIAHIISKKKTVRITGIAGVANIGDDENWTGHHFAQANWYAYGRIAWNPDLLIDSITNDWLKMTFSLDPSGNKKLLNIMNSSWMHFADLQTPIGLPVTTDPGMHYYPALKQRTNMYWKINAKGIGYDRTASGSGYASQYDAVNERLFNNIQTCPEKYLLFFHFVDWNYRLQNGKTLLENLLQGFQQSINSIDRLKFTWHSLKDQVDEQRYKEVQQKIDLQKKDALEFKYYFVGFLHTFLQ</sequence>
<dbReference type="Pfam" id="PF03648">
    <property type="entry name" value="Glyco_hydro_67N"/>
    <property type="match status" value="1"/>
</dbReference>
<comment type="similarity">
    <text evidence="1 7">Belongs to the glycosyl hydrolase 67 family.</text>
</comment>
<evidence type="ECO:0000313" key="12">
    <source>
        <dbReference type="EMBL" id="MCU7693663.1"/>
    </source>
</evidence>
<feature type="signal peptide" evidence="8">
    <location>
        <begin position="1"/>
        <end position="20"/>
    </location>
</feature>
<dbReference type="Gene3D" id="3.30.379.10">
    <property type="entry name" value="Chitobiase/beta-hexosaminidase domain 2-like"/>
    <property type="match status" value="1"/>
</dbReference>
<dbReference type="EC" id="3.2.1.131" evidence="7"/>
<feature type="domain" description="Alpha glucuronidase N-terminal" evidence="9">
    <location>
        <begin position="37"/>
        <end position="148"/>
    </location>
</feature>